<sequence length="996" mass="106948">MAAQSSATLQQQVSSSLSSSLTSSPYAPSSHHLEHTLLTTPPPSSSGPPGGIPTLESSIYSLTPDLASLPTPGTDIESTGASQKITLLTRSHPANPGPPQPALSSSPLGSHFDNNVLSRMLLPSADTSPLTRQQQRDYYFDTEDPSVNLHDFIINSLQAPKNRVILLQLEDEFLKYVSDPKRTEPLKLPSWDSYHRMLAHRVAAYFGLEHNVDPQDKTRVVVLKGPSTRLPQQRFSDHIPAAVYEESDNISEPKLILKRIRASSGSEKFDGLSNNAAAEIKTFEEREEEYEKARARIFSQSSSQLHESDTTSIPFDLFSTSPFSQSHSTLRTPLHHRRTFSDTAFINKLFSQKENKPGPSSSGNSPSSTPAFFPPSPPSLSASSSSNVINQSSTTPDVETQLASRQHQKRVVASRPQPPTFMPLNSMQGGPLPTATIPIMYHPQAVIDPSWYYNHMVLYPVAAPAAPGPPPPPQAAGYPMPHVVQSPVLPHYSLPGQHPGVPGVGPRIGAVGIRVPSPSGISDHLGSPTHPGGIIYRPLPQQAPGVQLKSEEYSNAGPLWSPQGIPVYQTPHLPPSSSSQFPLPPPANIIGPGQLTEQMEKGMSLSDGVDMNDSSGDKVPPIGQQRQPLYMHTPSHVYGRGGGAQQMYGYPGMDPLVISPTALVPPTQSQFHPLHGHSDTIPSRQHHPSFPPTNLSIHGGDSGSPTLPPGITAQFQPPMQSPVQILGHTLSTSIFSPPPSAGPSGLFMTPPGSTASVIPGGAGGKPNSPGHSAVVGSGAMRFTPKGGARPPELPIQAQPTSIETSKSNDVTGVPPGILSQQQPLPPRLAQRGGGGTRYQNQRHPSNRANMKGGPADSPSVQYHHGQYAVPNNTHHHHNPYSTGAPRKEPLLPTPSEMIKLDTGITAGVPVHIMEVLNPFPEDSSENQQLISRLQEHGALEFKRSWMNRNTEVMIAIFDSSDSALQALKQCVLPSPAKLSIPLPTHAKHILQLLIKF</sequence>
<dbReference type="OrthoDB" id="278430at2759"/>
<feature type="compositionally biased region" description="Low complexity" evidence="2">
    <location>
        <begin position="357"/>
        <end position="371"/>
    </location>
</feature>
<evidence type="ECO:0000313" key="5">
    <source>
        <dbReference type="EnsemblMetazoa" id="Aqu2.1.36466_001"/>
    </source>
</evidence>
<dbReference type="FunCoup" id="A0A1X7V8Y0">
    <property type="interactions" value="32"/>
</dbReference>
<feature type="compositionally biased region" description="Polar residues" evidence="2">
    <location>
        <begin position="837"/>
        <end position="848"/>
    </location>
</feature>
<proteinExistence type="predicted"/>
<dbReference type="Pfam" id="PF01424">
    <property type="entry name" value="R3H"/>
    <property type="match status" value="1"/>
</dbReference>
<dbReference type="KEGG" id="aqu:100637540"/>
<feature type="region of interest" description="Disordered" evidence="2">
    <location>
        <begin position="352"/>
        <end position="426"/>
    </location>
</feature>
<organism evidence="5">
    <name type="scientific">Amphimedon queenslandica</name>
    <name type="common">Sponge</name>
    <dbReference type="NCBI Taxonomy" id="400682"/>
    <lineage>
        <taxon>Eukaryota</taxon>
        <taxon>Metazoa</taxon>
        <taxon>Porifera</taxon>
        <taxon>Demospongiae</taxon>
        <taxon>Heteroscleromorpha</taxon>
        <taxon>Haplosclerida</taxon>
        <taxon>Niphatidae</taxon>
        <taxon>Amphimedon</taxon>
    </lineage>
</organism>
<dbReference type="Pfam" id="PF12752">
    <property type="entry name" value="SUZ"/>
    <property type="match status" value="1"/>
</dbReference>
<dbReference type="CDD" id="cd02642">
    <property type="entry name" value="R3H_encore_like"/>
    <property type="match status" value="1"/>
</dbReference>
<evidence type="ECO:0000259" key="4">
    <source>
        <dbReference type="PROSITE" id="PS51673"/>
    </source>
</evidence>
<evidence type="ECO:0008006" key="7">
    <source>
        <dbReference type="Google" id="ProtNLM"/>
    </source>
</evidence>
<dbReference type="GO" id="GO:0003676">
    <property type="term" value="F:nucleic acid binding"/>
    <property type="evidence" value="ECO:0007669"/>
    <property type="project" value="UniProtKB-UniRule"/>
</dbReference>
<gene>
    <name evidence="5" type="primary">100637540</name>
</gene>
<dbReference type="Gene3D" id="3.30.1370.50">
    <property type="entry name" value="R3H-like domain"/>
    <property type="match status" value="1"/>
</dbReference>
<feature type="compositionally biased region" description="Low complexity" evidence="2">
    <location>
        <begin position="1"/>
        <end position="30"/>
    </location>
</feature>
<dbReference type="PANTHER" id="PTHR15672:SF8">
    <property type="entry name" value="PROTEIN ENCORE"/>
    <property type="match status" value="1"/>
</dbReference>
<feature type="domain" description="R3H" evidence="3">
    <location>
        <begin position="163"/>
        <end position="227"/>
    </location>
</feature>
<accession>A0A1X7V8Y0</accession>
<feature type="region of interest" description="Disordered" evidence="2">
    <location>
        <begin position="1"/>
        <end position="57"/>
    </location>
</feature>
<feature type="region of interest" description="Disordered" evidence="2">
    <location>
        <begin position="761"/>
        <end position="884"/>
    </location>
</feature>
<dbReference type="InterPro" id="IPR001374">
    <property type="entry name" value="R3H_dom"/>
</dbReference>
<evidence type="ECO:0000256" key="2">
    <source>
        <dbReference type="SAM" id="MobiDB-lite"/>
    </source>
</evidence>
<reference evidence="5" key="2">
    <citation type="submission" date="2017-05" db="UniProtKB">
        <authorList>
            <consortium name="EnsemblMetazoa"/>
        </authorList>
    </citation>
    <scope>IDENTIFICATION</scope>
</reference>
<keyword evidence="1" id="KW-0597">Phosphoprotein</keyword>
<dbReference type="InterPro" id="IPR051937">
    <property type="entry name" value="R3H_domain_containing"/>
</dbReference>
<dbReference type="STRING" id="400682.A0A1X7V8Y0"/>
<reference evidence="6" key="1">
    <citation type="journal article" date="2010" name="Nature">
        <title>The Amphimedon queenslandica genome and the evolution of animal complexity.</title>
        <authorList>
            <person name="Srivastava M."/>
            <person name="Simakov O."/>
            <person name="Chapman J."/>
            <person name="Fahey B."/>
            <person name="Gauthier M.E."/>
            <person name="Mitros T."/>
            <person name="Richards G.S."/>
            <person name="Conaco C."/>
            <person name="Dacre M."/>
            <person name="Hellsten U."/>
            <person name="Larroux C."/>
            <person name="Putnam N.H."/>
            <person name="Stanke M."/>
            <person name="Adamska M."/>
            <person name="Darling A."/>
            <person name="Degnan S.M."/>
            <person name="Oakley T.H."/>
            <person name="Plachetzki D.C."/>
            <person name="Zhai Y."/>
            <person name="Adamski M."/>
            <person name="Calcino A."/>
            <person name="Cummins S.F."/>
            <person name="Goodstein D.M."/>
            <person name="Harris C."/>
            <person name="Jackson D.J."/>
            <person name="Leys S.P."/>
            <person name="Shu S."/>
            <person name="Woodcroft B.J."/>
            <person name="Vervoort M."/>
            <person name="Kosik K.S."/>
            <person name="Manning G."/>
            <person name="Degnan B.M."/>
            <person name="Rokhsar D.S."/>
        </authorList>
    </citation>
    <scope>NUCLEOTIDE SEQUENCE [LARGE SCALE GENOMIC DNA]</scope>
</reference>
<dbReference type="SUPFAM" id="SSF82708">
    <property type="entry name" value="R3H domain"/>
    <property type="match status" value="1"/>
</dbReference>
<dbReference type="PANTHER" id="PTHR15672">
    <property type="entry name" value="CAMP-REGULATED PHOSPHOPROTEIN 21 RELATED R3H DOMAIN CONTAINING PROTEIN"/>
    <property type="match status" value="1"/>
</dbReference>
<dbReference type="InterPro" id="IPR036867">
    <property type="entry name" value="R3H_dom_sf"/>
</dbReference>
<feature type="region of interest" description="Disordered" evidence="2">
    <location>
        <begin position="89"/>
        <end position="109"/>
    </location>
</feature>
<evidence type="ECO:0000313" key="6">
    <source>
        <dbReference type="Proteomes" id="UP000007879"/>
    </source>
</evidence>
<protein>
    <recommendedName>
        <fullName evidence="7">R3H domain-containing protein</fullName>
    </recommendedName>
</protein>
<dbReference type="eggNOG" id="KOG2953">
    <property type="taxonomic scope" value="Eukaryota"/>
</dbReference>
<feature type="region of interest" description="Disordered" evidence="2">
    <location>
        <begin position="670"/>
        <end position="709"/>
    </location>
</feature>
<dbReference type="AlphaFoldDB" id="A0A1X7V8Y0"/>
<keyword evidence="6" id="KW-1185">Reference proteome</keyword>
<dbReference type="PROSITE" id="PS51673">
    <property type="entry name" value="SUZ"/>
    <property type="match status" value="1"/>
</dbReference>
<feature type="compositionally biased region" description="Polar residues" evidence="2">
    <location>
        <begin position="797"/>
        <end position="810"/>
    </location>
</feature>
<evidence type="ECO:0000256" key="1">
    <source>
        <dbReference type="ARBA" id="ARBA00022553"/>
    </source>
</evidence>
<feature type="domain" description="SUZ" evidence="4">
    <location>
        <begin position="229"/>
        <end position="302"/>
    </location>
</feature>
<dbReference type="Proteomes" id="UP000007879">
    <property type="component" value="Unassembled WGS sequence"/>
</dbReference>
<dbReference type="EnsemblMetazoa" id="XM_003385201.3">
    <property type="protein sequence ID" value="XP_003385249.2"/>
    <property type="gene ID" value="LOC100637540"/>
</dbReference>
<dbReference type="InterPro" id="IPR024771">
    <property type="entry name" value="SUZ"/>
</dbReference>
<dbReference type="EnsemblMetazoa" id="Aqu2.1.36466_001">
    <property type="protein sequence ID" value="Aqu2.1.36466_001"/>
    <property type="gene ID" value="Aqu2.1.36466"/>
</dbReference>
<evidence type="ECO:0000259" key="3">
    <source>
        <dbReference type="PROSITE" id="PS51061"/>
    </source>
</evidence>
<name>A0A1X7V8Y0_AMPQE</name>
<dbReference type="PROSITE" id="PS51061">
    <property type="entry name" value="R3H"/>
    <property type="match status" value="1"/>
</dbReference>
<dbReference type="InParanoid" id="A0A1X7V8Y0"/>
<feature type="compositionally biased region" description="Polar residues" evidence="2">
    <location>
        <begin position="387"/>
        <end position="405"/>
    </location>
</feature>